<dbReference type="InterPro" id="IPR027051">
    <property type="entry name" value="XdhC_Rossmann_dom"/>
</dbReference>
<gene>
    <name evidence="3" type="ORF">MNBD_ALPHA01-868</name>
</gene>
<dbReference type="Pfam" id="PF13478">
    <property type="entry name" value="XdhC_C"/>
    <property type="match status" value="1"/>
</dbReference>
<dbReference type="InterPro" id="IPR003777">
    <property type="entry name" value="XdhC_CoxI"/>
</dbReference>
<evidence type="ECO:0000313" key="3">
    <source>
        <dbReference type="EMBL" id="VAV91587.1"/>
    </source>
</evidence>
<name>A0A3B0RIA4_9ZZZZ</name>
<feature type="domain" description="XdhC- CoxI" evidence="1">
    <location>
        <begin position="15"/>
        <end position="81"/>
    </location>
</feature>
<proteinExistence type="predicted"/>
<feature type="domain" description="XdhC Rossmann" evidence="2">
    <location>
        <begin position="167"/>
        <end position="308"/>
    </location>
</feature>
<dbReference type="PANTHER" id="PTHR30388">
    <property type="entry name" value="ALDEHYDE OXIDOREDUCTASE MOLYBDENUM COFACTOR ASSEMBLY PROTEIN"/>
    <property type="match status" value="1"/>
</dbReference>
<dbReference type="EMBL" id="UOEJ01000024">
    <property type="protein sequence ID" value="VAV91587.1"/>
    <property type="molecule type" value="Genomic_DNA"/>
</dbReference>
<dbReference type="Gene3D" id="3.40.50.720">
    <property type="entry name" value="NAD(P)-binding Rossmann-like Domain"/>
    <property type="match status" value="1"/>
</dbReference>
<accession>A0A3B0RIA4</accession>
<dbReference type="InterPro" id="IPR052698">
    <property type="entry name" value="MoCofactor_Util/Proc"/>
</dbReference>
<evidence type="ECO:0000259" key="2">
    <source>
        <dbReference type="Pfam" id="PF13478"/>
    </source>
</evidence>
<dbReference type="Pfam" id="PF02625">
    <property type="entry name" value="XdhC_CoxI"/>
    <property type="match status" value="1"/>
</dbReference>
<dbReference type="AlphaFoldDB" id="A0A3B0RIA4"/>
<sequence>MSADWKPIWQNIKSWHEAGRNIALATVVDTWGSSPRPVGSFMIIDQDGNMEGSVSGGCIEGAVIMAAGEVMTSGRPRILDFTISNDQAWDVGLSCGGRVRVLVETITEKLPFIDKILMAGGPVVLTTDCHTGATGFAAAAKGGDKSRLVEEDDQVIFRQILEQPLQLMIIGAVHISQAMVIMAQSLDIAVTVIDPRTSFASPDRFRDINLCTDWPDEALTARQITSGTAIVTLTHDPKLDDPALEVALNSDAFFIASLGSKKTHAARVERLMEKGFDAEQIARIHGPAGLTIGAKTPAEIALSVMAQMISVYRRGSEPRERGELK</sequence>
<dbReference type="PANTHER" id="PTHR30388:SF4">
    <property type="entry name" value="MOLYBDENUM COFACTOR INSERTION CHAPERONE PAOD"/>
    <property type="match status" value="1"/>
</dbReference>
<organism evidence="3">
    <name type="scientific">hydrothermal vent metagenome</name>
    <dbReference type="NCBI Taxonomy" id="652676"/>
    <lineage>
        <taxon>unclassified sequences</taxon>
        <taxon>metagenomes</taxon>
        <taxon>ecological metagenomes</taxon>
    </lineage>
</organism>
<protein>
    <submittedName>
        <fullName evidence="3">Xanthine and CO dehydrogenases maturation factor, XdhC/CoxF family</fullName>
    </submittedName>
</protein>
<reference evidence="3" key="1">
    <citation type="submission" date="2018-06" db="EMBL/GenBank/DDBJ databases">
        <authorList>
            <person name="Zhirakovskaya E."/>
        </authorList>
    </citation>
    <scope>NUCLEOTIDE SEQUENCE</scope>
</reference>
<evidence type="ECO:0000259" key="1">
    <source>
        <dbReference type="Pfam" id="PF02625"/>
    </source>
</evidence>